<dbReference type="Gene3D" id="2.130.10.10">
    <property type="entry name" value="YVTN repeat-like/Quinoprotein amine dehydrogenase"/>
    <property type="match status" value="2"/>
</dbReference>
<evidence type="ECO:0000313" key="2">
    <source>
        <dbReference type="Proteomes" id="UP000820977"/>
    </source>
</evidence>
<dbReference type="Proteomes" id="UP000820977">
    <property type="component" value="Unassembled WGS sequence"/>
</dbReference>
<protein>
    <submittedName>
        <fullName evidence="1">Dehydrogenase</fullName>
    </submittedName>
</protein>
<dbReference type="SUPFAM" id="SSF50998">
    <property type="entry name" value="Quinoprotein alcohol dehydrogenase-like"/>
    <property type="match status" value="2"/>
</dbReference>
<reference evidence="1 2" key="1">
    <citation type="submission" date="2020-05" db="EMBL/GenBank/DDBJ databases">
        <title>Distinct polysaccharide utilization as determinants for interspecies competition between intestinal Prevotella spp.</title>
        <authorList>
            <person name="Galvez E.J.C."/>
            <person name="Iljazovic A."/>
            <person name="Strowig T."/>
        </authorList>
    </citation>
    <scope>NUCLEOTIDE SEQUENCE [LARGE SCALE GENOMIC DNA]</scope>
    <source>
        <strain evidence="1 2">PCHR</strain>
    </source>
</reference>
<dbReference type="RefSeq" id="WP_172343759.1">
    <property type="nucleotide sequence ID" value="NZ_CASYYZ010000115.1"/>
</dbReference>
<keyword evidence="2" id="KW-1185">Reference proteome</keyword>
<sequence length="526" mass="57882">MKNIIIVLSFALFAVCCGRTGNGKSGGGEPAAVDSAAHRAPTLEELFLPDTCYASAEGLEWCTEYADSLSQTLQYVDDAYEKAGGVRTFRKTLMRNADFGRTIKGTPTTVETAWVFNTEYDSRPTKYGTWGGGTGWTGQPLYVKWSAADISMFAKNGHALARGFTGEEIMVGSLCGNVYFIDFNTGKPSRRHYASGNVIKGTMSLDPEFKNLYVGQGVPHDEPFGSLVFDLLKHERTQIFTRDPKARRGWNAFDSSPIVAGGYLFWAGENGSVYKFRREQGRLSLAAVARYRAEGMAPGIESSLCVYRNYGFFSDNRGNIICINLNTMRPVWHCKNLDDSDGTPVCRVENGHPYLYTACEVDKQGNEGFCRFIKLDALNGNVVWEQPIRCTRFVLPDKTLDGGMYATPLLGSGDCKGMVFANICRNKAGKKLGELTALSTSDGRIIYTVPLDYFAWSSPVSLRNEKGEMYIFTGDASGSIYLVRGKTGEVIFKKHVANNFESSPVVVGNSIVVGSRGTAIYKFTVR</sequence>
<name>A0ABX2AZM8_9BACT</name>
<dbReference type="PANTHER" id="PTHR34512:SF30">
    <property type="entry name" value="OUTER MEMBRANE PROTEIN ASSEMBLY FACTOR BAMB"/>
    <property type="match status" value="1"/>
</dbReference>
<evidence type="ECO:0000313" key="1">
    <source>
        <dbReference type="EMBL" id="NPE24257.1"/>
    </source>
</evidence>
<comment type="caution">
    <text evidence="1">The sequence shown here is derived from an EMBL/GenBank/DDBJ whole genome shotgun (WGS) entry which is preliminary data.</text>
</comment>
<dbReference type="PANTHER" id="PTHR34512">
    <property type="entry name" value="CELL SURFACE PROTEIN"/>
    <property type="match status" value="1"/>
</dbReference>
<gene>
    <name evidence="1" type="ORF">HPS54_01770</name>
</gene>
<organism evidence="1 2">
    <name type="scientific">Xylanibacter caecicola</name>
    <dbReference type="NCBI Taxonomy" id="2736294"/>
    <lineage>
        <taxon>Bacteria</taxon>
        <taxon>Pseudomonadati</taxon>
        <taxon>Bacteroidota</taxon>
        <taxon>Bacteroidia</taxon>
        <taxon>Bacteroidales</taxon>
        <taxon>Prevotellaceae</taxon>
        <taxon>Xylanibacter</taxon>
    </lineage>
</organism>
<proteinExistence type="predicted"/>
<accession>A0ABX2AZM8</accession>
<dbReference type="InterPro" id="IPR015943">
    <property type="entry name" value="WD40/YVTN_repeat-like_dom_sf"/>
</dbReference>
<dbReference type="EMBL" id="JABKKJ010000002">
    <property type="protein sequence ID" value="NPE24257.1"/>
    <property type="molecule type" value="Genomic_DNA"/>
</dbReference>
<dbReference type="InterPro" id="IPR011047">
    <property type="entry name" value="Quinoprotein_ADH-like_sf"/>
</dbReference>